<gene>
    <name evidence="2" type="ORF">ACFSJG_14510</name>
</gene>
<sequence length="219" mass="22645">MRTLLDLLLPRECGGCDAPGTLWCARCAGALSGEPIVVSPRLDPGVPVFALSAHTGVARHAVIAAKERGRRDLAQPFGQAWARAVSALRARGEIDPPELSRLRLVPAPTRSRAARMRGGDPVCAAARAAAGALRPEPVTVDPTLGFVGAVRDSVGLSARERAANLSGRIRVESPRPAGGPRTVLLVDDVLTTGATATESVHALARAGVRVDGVLVITAA</sequence>
<dbReference type="Gene3D" id="3.40.50.2020">
    <property type="match status" value="1"/>
</dbReference>
<proteinExistence type="inferred from homology"/>
<dbReference type="PANTHER" id="PTHR47505">
    <property type="entry name" value="DNA UTILIZATION PROTEIN YHGH"/>
    <property type="match status" value="1"/>
</dbReference>
<evidence type="ECO:0000313" key="3">
    <source>
        <dbReference type="Proteomes" id="UP001597286"/>
    </source>
</evidence>
<dbReference type="RefSeq" id="WP_378485890.1">
    <property type="nucleotide sequence ID" value="NZ_JBHUFB010000010.1"/>
</dbReference>
<dbReference type="InterPro" id="IPR051910">
    <property type="entry name" value="ComF/GntX_DNA_util-trans"/>
</dbReference>
<dbReference type="EMBL" id="JBHUFB010000010">
    <property type="protein sequence ID" value="MFD1813431.1"/>
    <property type="molecule type" value="Genomic_DNA"/>
</dbReference>
<dbReference type="CDD" id="cd06223">
    <property type="entry name" value="PRTases_typeI"/>
    <property type="match status" value="1"/>
</dbReference>
<keyword evidence="3" id="KW-1185">Reference proteome</keyword>
<dbReference type="Proteomes" id="UP001597286">
    <property type="component" value="Unassembled WGS sequence"/>
</dbReference>
<name>A0ABW4P5X7_9NOCA</name>
<dbReference type="PANTHER" id="PTHR47505:SF1">
    <property type="entry name" value="DNA UTILIZATION PROTEIN YHGH"/>
    <property type="match status" value="1"/>
</dbReference>
<comment type="caution">
    <text evidence="2">The sequence shown here is derived from an EMBL/GenBank/DDBJ whole genome shotgun (WGS) entry which is preliminary data.</text>
</comment>
<comment type="similarity">
    <text evidence="1">Belongs to the ComF/GntX family.</text>
</comment>
<dbReference type="InterPro" id="IPR000836">
    <property type="entry name" value="PRTase_dom"/>
</dbReference>
<reference evidence="3" key="1">
    <citation type="journal article" date="2019" name="Int. J. Syst. Evol. Microbiol.">
        <title>The Global Catalogue of Microorganisms (GCM) 10K type strain sequencing project: providing services to taxonomists for standard genome sequencing and annotation.</title>
        <authorList>
            <consortium name="The Broad Institute Genomics Platform"/>
            <consortium name="The Broad Institute Genome Sequencing Center for Infectious Disease"/>
            <person name="Wu L."/>
            <person name="Ma J."/>
        </authorList>
    </citation>
    <scope>NUCLEOTIDE SEQUENCE [LARGE SCALE GENOMIC DNA]</scope>
    <source>
        <strain evidence="3">DT72</strain>
    </source>
</reference>
<dbReference type="SUPFAM" id="SSF53271">
    <property type="entry name" value="PRTase-like"/>
    <property type="match status" value="1"/>
</dbReference>
<dbReference type="InterPro" id="IPR029057">
    <property type="entry name" value="PRTase-like"/>
</dbReference>
<protein>
    <submittedName>
        <fullName evidence="2">ComF family protein</fullName>
    </submittedName>
</protein>
<evidence type="ECO:0000313" key="2">
    <source>
        <dbReference type="EMBL" id="MFD1813431.1"/>
    </source>
</evidence>
<evidence type="ECO:0000256" key="1">
    <source>
        <dbReference type="ARBA" id="ARBA00008007"/>
    </source>
</evidence>
<accession>A0ABW4P5X7</accession>
<organism evidence="2 3">
    <name type="scientific">Rhodococcus gannanensis</name>
    <dbReference type="NCBI Taxonomy" id="1960308"/>
    <lineage>
        <taxon>Bacteria</taxon>
        <taxon>Bacillati</taxon>
        <taxon>Actinomycetota</taxon>
        <taxon>Actinomycetes</taxon>
        <taxon>Mycobacteriales</taxon>
        <taxon>Nocardiaceae</taxon>
        <taxon>Rhodococcus</taxon>
    </lineage>
</organism>